<feature type="domain" description="RRM Nup35-type" evidence="11">
    <location>
        <begin position="186"/>
        <end position="266"/>
    </location>
</feature>
<feature type="region of interest" description="Disordered" evidence="10">
    <location>
        <begin position="56"/>
        <end position="153"/>
    </location>
</feature>
<dbReference type="PIRSF" id="PIRSF038119">
    <property type="entry name" value="Nucleoporin_NUP53"/>
    <property type="match status" value="1"/>
</dbReference>
<gene>
    <name evidence="12" type="ORF">ACJMK2_020050</name>
</gene>
<sequence length="337" mass="35712">MSFLSPDSHGYVYHGGAEPMAMGSPASPHAGHQSQFLPGFLLGDSMSHSASMSVPRLWSASGHSPPRSAQRQSGTSPSHSGSAGTPRMESGIRGGKEKGGAPPIKGIFHSASPSSTQPSFGTPTQALSRTPGLYSTPAPPTAGLGSSLHYTPERGSISMNASHVVSSPTQMDPFYTQGEMLTAEDVLDETWVTVFGFPPAAASYILQQFSQYGNILKKMIATEGNWMHIHYQSKIQAKKALSKNGKILGGSIMIGVTPCIDKKVMEEDKENGISISTPNTSRLTSTQSSISKGSTPIRPLTAAYKAARSDTEVVKGTQAPQKSNGFISKTFEYVFGW</sequence>
<organism evidence="12 13">
    <name type="scientific">Sinanodonta woodiana</name>
    <name type="common">Chinese pond mussel</name>
    <name type="synonym">Anodonta woodiana</name>
    <dbReference type="NCBI Taxonomy" id="1069815"/>
    <lineage>
        <taxon>Eukaryota</taxon>
        <taxon>Metazoa</taxon>
        <taxon>Spiralia</taxon>
        <taxon>Lophotrochozoa</taxon>
        <taxon>Mollusca</taxon>
        <taxon>Bivalvia</taxon>
        <taxon>Autobranchia</taxon>
        <taxon>Heteroconchia</taxon>
        <taxon>Palaeoheterodonta</taxon>
        <taxon>Unionida</taxon>
        <taxon>Unionoidea</taxon>
        <taxon>Unionidae</taxon>
        <taxon>Unioninae</taxon>
        <taxon>Sinanodonta</taxon>
    </lineage>
</organism>
<keyword evidence="8 9" id="KW-0539">Nucleus</keyword>
<evidence type="ECO:0000256" key="7">
    <source>
        <dbReference type="ARBA" id="ARBA00023132"/>
    </source>
</evidence>
<dbReference type="Proteomes" id="UP001634394">
    <property type="component" value="Unassembled WGS sequence"/>
</dbReference>
<dbReference type="InterPro" id="IPR035979">
    <property type="entry name" value="RBD_domain_sf"/>
</dbReference>
<dbReference type="GO" id="GO:0005643">
    <property type="term" value="C:nuclear pore"/>
    <property type="evidence" value="ECO:0007669"/>
    <property type="project" value="UniProtKB-SubCell"/>
</dbReference>
<evidence type="ECO:0000313" key="13">
    <source>
        <dbReference type="Proteomes" id="UP001634394"/>
    </source>
</evidence>
<evidence type="ECO:0000256" key="3">
    <source>
        <dbReference type="ARBA" id="ARBA00022448"/>
    </source>
</evidence>
<name>A0ABD3TXU0_SINWO</name>
<dbReference type="CDD" id="cd12722">
    <property type="entry name" value="RRM_Nup53"/>
    <property type="match status" value="1"/>
</dbReference>
<dbReference type="EMBL" id="JBJQND010000017">
    <property type="protein sequence ID" value="KAL3841974.1"/>
    <property type="molecule type" value="Genomic_DNA"/>
</dbReference>
<evidence type="ECO:0000256" key="4">
    <source>
        <dbReference type="ARBA" id="ARBA00022816"/>
    </source>
</evidence>
<evidence type="ECO:0000259" key="11">
    <source>
        <dbReference type="PROSITE" id="PS51472"/>
    </source>
</evidence>
<accession>A0ABD3TXU0</accession>
<comment type="caution">
    <text evidence="12">The sequence shown here is derived from an EMBL/GenBank/DDBJ whole genome shotgun (WGS) entry which is preliminary data.</text>
</comment>
<keyword evidence="3 9" id="KW-0813">Transport</keyword>
<dbReference type="PANTHER" id="PTHR21527">
    <property type="entry name" value="NUCLEOPORIN NUP35"/>
    <property type="match status" value="1"/>
</dbReference>
<feature type="compositionally biased region" description="Polar residues" evidence="10">
    <location>
        <begin position="111"/>
        <end position="128"/>
    </location>
</feature>
<keyword evidence="13" id="KW-1185">Reference proteome</keyword>
<dbReference type="SUPFAM" id="SSF54928">
    <property type="entry name" value="RNA-binding domain, RBD"/>
    <property type="match status" value="1"/>
</dbReference>
<evidence type="ECO:0000256" key="2">
    <source>
        <dbReference type="ARBA" id="ARBA00009454"/>
    </source>
</evidence>
<evidence type="ECO:0000256" key="1">
    <source>
        <dbReference type="ARBA" id="ARBA00004567"/>
    </source>
</evidence>
<dbReference type="FunFam" id="3.30.70.330:FF:000095">
    <property type="entry name" value="Putative Nucleoporin NUP53"/>
    <property type="match status" value="1"/>
</dbReference>
<dbReference type="Pfam" id="PF05172">
    <property type="entry name" value="RRM_Nup35"/>
    <property type="match status" value="1"/>
</dbReference>
<evidence type="ECO:0000256" key="8">
    <source>
        <dbReference type="ARBA" id="ARBA00023242"/>
    </source>
</evidence>
<reference evidence="12 13" key="1">
    <citation type="submission" date="2024-11" db="EMBL/GenBank/DDBJ databases">
        <title>Chromosome-level genome assembly of the freshwater bivalve Anodonta woodiana.</title>
        <authorList>
            <person name="Chen X."/>
        </authorList>
    </citation>
    <scope>NUCLEOTIDE SEQUENCE [LARGE SCALE GENOMIC DNA]</scope>
    <source>
        <strain evidence="12">MN2024</strain>
        <tissue evidence="12">Gills</tissue>
    </source>
</reference>
<keyword evidence="6 9" id="KW-0811">Translocation</keyword>
<dbReference type="PANTHER" id="PTHR21527:SF6">
    <property type="entry name" value="NUCLEOPORIN NUP35"/>
    <property type="match status" value="1"/>
</dbReference>
<dbReference type="InterPro" id="IPR017389">
    <property type="entry name" value="Nucleoporin_NUP53"/>
</dbReference>
<comment type="similarity">
    <text evidence="2 9">Belongs to the Nup35 family.</text>
</comment>
<evidence type="ECO:0000256" key="6">
    <source>
        <dbReference type="ARBA" id="ARBA00023010"/>
    </source>
</evidence>
<dbReference type="AlphaFoldDB" id="A0ABD3TXU0"/>
<keyword evidence="4 9" id="KW-0509">mRNA transport</keyword>
<dbReference type="InterPro" id="IPR012677">
    <property type="entry name" value="Nucleotide-bd_a/b_plait_sf"/>
</dbReference>
<feature type="compositionally biased region" description="Polar residues" evidence="10">
    <location>
        <begin position="67"/>
        <end position="83"/>
    </location>
</feature>
<evidence type="ECO:0000256" key="5">
    <source>
        <dbReference type="ARBA" id="ARBA00022927"/>
    </source>
</evidence>
<comment type="subcellular location">
    <subcellularLocation>
        <location evidence="1 9">Nucleus</location>
        <location evidence="1 9">Nuclear pore complex</location>
    </subcellularLocation>
</comment>
<evidence type="ECO:0000313" key="12">
    <source>
        <dbReference type="EMBL" id="KAL3841974.1"/>
    </source>
</evidence>
<proteinExistence type="inferred from homology"/>
<evidence type="ECO:0000256" key="9">
    <source>
        <dbReference type="PIRNR" id="PIRNR038119"/>
    </source>
</evidence>
<comment type="function">
    <text evidence="9">Functions as a component of the nuclear pore complex (NPC).</text>
</comment>
<dbReference type="Gene3D" id="3.30.70.330">
    <property type="match status" value="1"/>
</dbReference>
<evidence type="ECO:0000256" key="10">
    <source>
        <dbReference type="SAM" id="MobiDB-lite"/>
    </source>
</evidence>
<keyword evidence="7 9" id="KW-0906">Nuclear pore complex</keyword>
<dbReference type="PROSITE" id="PS51472">
    <property type="entry name" value="RRM_NUP35"/>
    <property type="match status" value="1"/>
</dbReference>
<dbReference type="GO" id="GO:0051028">
    <property type="term" value="P:mRNA transport"/>
    <property type="evidence" value="ECO:0007669"/>
    <property type="project" value="UniProtKB-UniRule"/>
</dbReference>
<protein>
    <recommendedName>
        <fullName evidence="9">Nucleoporin NUP53</fullName>
    </recommendedName>
</protein>
<dbReference type="InterPro" id="IPR007846">
    <property type="entry name" value="RRM_NUP35_dom"/>
</dbReference>
<dbReference type="GO" id="GO:0015031">
    <property type="term" value="P:protein transport"/>
    <property type="evidence" value="ECO:0007669"/>
    <property type="project" value="UniProtKB-KW"/>
</dbReference>
<keyword evidence="5 9" id="KW-0653">Protein transport</keyword>